<dbReference type="Pfam" id="PF00144">
    <property type="entry name" value="Beta-lactamase"/>
    <property type="match status" value="1"/>
</dbReference>
<dbReference type="NCBIfam" id="TIGR04183">
    <property type="entry name" value="Por_Secre_tail"/>
    <property type="match status" value="1"/>
</dbReference>
<evidence type="ECO:0000313" key="4">
    <source>
        <dbReference type="EMBL" id="GAA4838544.1"/>
    </source>
</evidence>
<feature type="chain" id="PRO_5046579638" description="PKD domain-containing protein" evidence="2">
    <location>
        <begin position="25"/>
        <end position="1882"/>
    </location>
</feature>
<dbReference type="PANTHER" id="PTHR43405">
    <property type="entry name" value="GLYCOSYL HYDROLASE DIGH"/>
    <property type="match status" value="1"/>
</dbReference>
<dbReference type="InterPro" id="IPR017853">
    <property type="entry name" value="GH"/>
</dbReference>
<dbReference type="PANTHER" id="PTHR43405:SF1">
    <property type="entry name" value="GLYCOSYL HYDROLASE DIGH"/>
    <property type="match status" value="1"/>
</dbReference>
<dbReference type="InterPro" id="IPR045474">
    <property type="entry name" value="GEVED"/>
</dbReference>
<dbReference type="Pfam" id="PF25275">
    <property type="entry name" value="Golvesin_C"/>
    <property type="match status" value="2"/>
</dbReference>
<feature type="signal peptide" evidence="2">
    <location>
        <begin position="1"/>
        <end position="24"/>
    </location>
</feature>
<evidence type="ECO:0000256" key="1">
    <source>
        <dbReference type="ARBA" id="ARBA00022729"/>
    </source>
</evidence>
<dbReference type="InterPro" id="IPR026444">
    <property type="entry name" value="Secre_tail"/>
</dbReference>
<dbReference type="InterPro" id="IPR052177">
    <property type="entry name" value="Divisome_Glycosyl_Hydrolase"/>
</dbReference>
<protein>
    <recommendedName>
        <fullName evidence="3">PKD domain-containing protein</fullName>
    </recommendedName>
</protein>
<accession>A0ABP9DBT3</accession>
<dbReference type="InterPro" id="IPR001466">
    <property type="entry name" value="Beta-lactam-related"/>
</dbReference>
<proteinExistence type="predicted"/>
<dbReference type="InterPro" id="IPR035986">
    <property type="entry name" value="PKD_dom_sf"/>
</dbReference>
<dbReference type="Proteomes" id="UP001500298">
    <property type="component" value="Unassembled WGS sequence"/>
</dbReference>
<dbReference type="SMART" id="SM00089">
    <property type="entry name" value="PKD"/>
    <property type="match status" value="1"/>
</dbReference>
<gene>
    <name evidence="4" type="ORF">GCM10023331_24720</name>
</gene>
<dbReference type="Gene3D" id="2.60.40.3440">
    <property type="match status" value="2"/>
</dbReference>
<dbReference type="InterPro" id="IPR022409">
    <property type="entry name" value="PKD/Chitinase_dom"/>
</dbReference>
<dbReference type="Pfam" id="PF02638">
    <property type="entry name" value="GHL10"/>
    <property type="match status" value="1"/>
</dbReference>
<organism evidence="4 5">
    <name type="scientific">Algivirga pacifica</name>
    <dbReference type="NCBI Taxonomy" id="1162670"/>
    <lineage>
        <taxon>Bacteria</taxon>
        <taxon>Pseudomonadati</taxon>
        <taxon>Bacteroidota</taxon>
        <taxon>Cytophagia</taxon>
        <taxon>Cytophagales</taxon>
        <taxon>Flammeovirgaceae</taxon>
        <taxon>Algivirga</taxon>
    </lineage>
</organism>
<sequence length="1882" mass="202054">MYYSFRLIAWVATLCLSLIGTSYAQDPLEARLRSTLQSQWQNTNTPGVSVAVSTPDRGILYAHAGVGNVYTSSTITPDTKYYVASISKTFTGALLMRMQEEGLLNIDDKLSDYLIISGLPYNSTMTIRQLMNHSAGVGDHFDNGNYWNLTVGDPYRVLTDSEVMSYSNAIGASFYPGSGYDYSNGGIYVLGMLIEEILGVSLNQAMDTWLVQPLGLTKTFLDDSSDPGNPIAGLAENTRSYEYHKSGVAAAGAVVSTPGELAKFVKAIFSEGFLTQSSINSMQAASTRNSAYGLCTRRWSDRGYSFYGHTGTLAGYNSIMYYIPGLDVSVAININGYASPSSAWDNLKTAIYDVVVDEYAGYCSNNNCNAPSRPVLHYVRNNVNNTISVSWKENTETDLAGYRLYYTTQDDLSNWQLAADENTLTAGIGTYTFNSSSEFQVATTSDVQFFKLAAVGTDGIESSTSDVYVQRSSSSSKRLLIVDGFDRFGGSASYGSIVHNFTADYLKIFRDANGSDFSVTSAANEAVEQGKVNLQAYDMVVWFTGDESTIAESFNWIEEDLIEQYLETGGNLFVTGSEIGWDLSAKGTAADQAFYGNYLKATYVDDGSVNYIPATGLAGTEFAGTVLNFGQVYAEDYPDAITPANGAEALFAYNVAGKNGGVGYKGTFGNSSTPGAVAYISFPLETVSDQAAKTTFAGQLVSYFGLDAAPGTPKANFIISGLPAAPGTAIGFDASTSTDDDGTITSYAWDFGDGNTASGATASHTYTANGTYTVELTITDNDGKVASKSQQVSIAGEEELRGTWLAWTERNVPDRAEIAAEMQKMADANLNVVYVPVWRMGYTYFKSPTLNKVLGVDIDPVAGSRDILQEMIEEGHQRGLKVVAWFEGGFSAGRKTDLLYQTKPEWFTQRQNGTQEYESDVVWLTHNHPEVLAFLLDLGRDAIRNYAVDGIQMDRVRYPDLDCGYDAMTQEIYFREKGSFPPTTTNNATWMRWRADRLTAFIGDFYQMAKETDPGIAVSNAPIAYPYGYNNFCQDWPAWVNNGYLDYVIPQVYRETLSSYNTSLTEQLSYVNDNSKVTPGITSIYSGIEVSSSTVVDKINNTRGRGLKGHVLWYHKELSNDYNYLLNNAYQVEASLPAEFDHVGSVGSCATVAAIQIDAGDAGYTQSGSWNSSSSQVGYLGSGYYHDGNADKGTKSVTYTPTILQAGSYEVFTIHTAFTNRASNVPVDINHFDGTTTVVVDQTQNTATWVSLGTYDFAAGSNGTVVLRTDGTNGFVIADAMRFVLKECKNLSNDNIPVVNNDNATVNEDGSVVVNVLSNDAIVQGSIDPSTVTVVTAATNGTTSVNATTGAVTYTPNANFNGADSFTYRVSSTEGSVSSLATVSLTVSAVNDLPVAANDAATTSETTPVVIDVLSNDSDIEGTLDATSVVVKTAATNGTTSVNATTGAITYTPNAGFAGTDSFTYEVADADGAGSNAATVTVTVEATPTTPPAPCAAAGTNSTYEWLQSVTIGAFSHTSGNDGGYGDHTDQTVYVTTGESYSVALLPGFSGSSYQEHWKIWIDFNADGDFDDAGEELLDGYGTGKKEFTGTIEIPFGVASGIKTMRVGMNGTSADYTLNPCGTFAYGEVEDYYVDLTNNGCLPPAASEIVIDNPEATLVGSWPASSYLSDRIGDNYLYDNKEGKGTKSVIYTPSIEVAGTYEVFLSHPANSGYASNVPVDVNHAGGSNEVFIDQKVNGGTWKSLGTYEFAAGTAGNVELRTTGTSTSEFVIADAVRFVFVNCNISGARYANVTAPEVANSTLTVYPNPVQQSAQVAFTLQAEEEVQVTVYNLIGKVVDQRRGTFRTGQNKVSFNTGAYRSGVYVIQLTTGSGMKLTTKMLKN</sequence>
<dbReference type="EMBL" id="BAABJX010000036">
    <property type="protein sequence ID" value="GAA4838544.1"/>
    <property type="molecule type" value="Genomic_DNA"/>
</dbReference>
<dbReference type="Pfam" id="PF17963">
    <property type="entry name" value="Big_9"/>
    <property type="match status" value="2"/>
</dbReference>
<evidence type="ECO:0000256" key="2">
    <source>
        <dbReference type="SAM" id="SignalP"/>
    </source>
</evidence>
<dbReference type="Pfam" id="PF18962">
    <property type="entry name" value="Por_Secre_tail"/>
    <property type="match status" value="1"/>
</dbReference>
<feature type="domain" description="PKD" evidence="3">
    <location>
        <begin position="713"/>
        <end position="794"/>
    </location>
</feature>
<dbReference type="SUPFAM" id="SSF49299">
    <property type="entry name" value="PKD domain"/>
    <property type="match status" value="1"/>
</dbReference>
<dbReference type="SUPFAM" id="SSF56601">
    <property type="entry name" value="beta-lactamase/transpeptidase-like"/>
    <property type="match status" value="1"/>
</dbReference>
<dbReference type="InterPro" id="IPR013783">
    <property type="entry name" value="Ig-like_fold"/>
</dbReference>
<dbReference type="Gene3D" id="3.40.710.10">
    <property type="entry name" value="DD-peptidase/beta-lactamase superfamily"/>
    <property type="match status" value="1"/>
</dbReference>
<dbReference type="Gene3D" id="3.20.20.80">
    <property type="entry name" value="Glycosidases"/>
    <property type="match status" value="1"/>
</dbReference>
<comment type="caution">
    <text evidence="4">The sequence shown here is derived from an EMBL/GenBank/DDBJ whole genome shotgun (WGS) entry which is preliminary data.</text>
</comment>
<dbReference type="InterPro" id="IPR033803">
    <property type="entry name" value="CBD-like_Golvesin-Xly"/>
</dbReference>
<dbReference type="InterPro" id="IPR000601">
    <property type="entry name" value="PKD_dom"/>
</dbReference>
<evidence type="ECO:0000313" key="5">
    <source>
        <dbReference type="Proteomes" id="UP001500298"/>
    </source>
</evidence>
<dbReference type="CDD" id="cd00146">
    <property type="entry name" value="PKD"/>
    <property type="match status" value="1"/>
</dbReference>
<dbReference type="InterPro" id="IPR003790">
    <property type="entry name" value="GHL10"/>
</dbReference>
<evidence type="ECO:0000259" key="3">
    <source>
        <dbReference type="PROSITE" id="PS50093"/>
    </source>
</evidence>
<reference evidence="5" key="1">
    <citation type="journal article" date="2019" name="Int. J. Syst. Evol. Microbiol.">
        <title>The Global Catalogue of Microorganisms (GCM) 10K type strain sequencing project: providing services to taxonomists for standard genome sequencing and annotation.</title>
        <authorList>
            <consortium name="The Broad Institute Genomics Platform"/>
            <consortium name="The Broad Institute Genome Sequencing Center for Infectious Disease"/>
            <person name="Wu L."/>
            <person name="Ma J."/>
        </authorList>
    </citation>
    <scope>NUCLEOTIDE SEQUENCE [LARGE SCALE GENOMIC DNA]</scope>
    <source>
        <strain evidence="5">JCM 18326</strain>
    </source>
</reference>
<name>A0ABP9DBT3_9BACT</name>
<keyword evidence="1 2" id="KW-0732">Signal</keyword>
<keyword evidence="5" id="KW-1185">Reference proteome</keyword>
<dbReference type="Pfam" id="PF20009">
    <property type="entry name" value="GEVED"/>
    <property type="match status" value="1"/>
</dbReference>
<dbReference type="RefSeq" id="WP_345372253.1">
    <property type="nucleotide sequence ID" value="NZ_BAABJX010000036.1"/>
</dbReference>
<dbReference type="SUPFAM" id="SSF51445">
    <property type="entry name" value="(Trans)glycosidases"/>
    <property type="match status" value="1"/>
</dbReference>
<dbReference type="PROSITE" id="PS50093">
    <property type="entry name" value="PKD"/>
    <property type="match status" value="1"/>
</dbReference>
<dbReference type="Gene3D" id="2.60.40.10">
    <property type="entry name" value="Immunoglobulins"/>
    <property type="match status" value="2"/>
</dbReference>
<dbReference type="Pfam" id="PF18911">
    <property type="entry name" value="PKD_4"/>
    <property type="match status" value="1"/>
</dbReference>
<dbReference type="NCBIfam" id="NF012211">
    <property type="entry name" value="tand_rpt_95"/>
    <property type="match status" value="2"/>
</dbReference>
<dbReference type="InterPro" id="IPR012338">
    <property type="entry name" value="Beta-lactam/transpept-like"/>
</dbReference>